<dbReference type="EMBL" id="JAUIRO010000002">
    <property type="protein sequence ID" value="KAK0728582.1"/>
    <property type="molecule type" value="Genomic_DNA"/>
</dbReference>
<feature type="transmembrane region" description="Helical" evidence="2">
    <location>
        <begin position="111"/>
        <end position="131"/>
    </location>
</feature>
<feature type="transmembrane region" description="Helical" evidence="2">
    <location>
        <begin position="143"/>
        <end position="165"/>
    </location>
</feature>
<keyword evidence="2" id="KW-0812">Transmembrane</keyword>
<evidence type="ECO:0000256" key="1">
    <source>
        <dbReference type="SAM" id="MobiDB-lite"/>
    </source>
</evidence>
<dbReference type="Proteomes" id="UP001172101">
    <property type="component" value="Unassembled WGS sequence"/>
</dbReference>
<evidence type="ECO:0000313" key="4">
    <source>
        <dbReference type="Proteomes" id="UP001172101"/>
    </source>
</evidence>
<protein>
    <submittedName>
        <fullName evidence="3">Uncharacterized protein</fullName>
    </submittedName>
</protein>
<keyword evidence="2" id="KW-1133">Transmembrane helix</keyword>
<keyword evidence="2" id="KW-0472">Membrane</keyword>
<feature type="region of interest" description="Disordered" evidence="1">
    <location>
        <begin position="1"/>
        <end position="43"/>
    </location>
</feature>
<feature type="transmembrane region" description="Helical" evidence="2">
    <location>
        <begin position="171"/>
        <end position="199"/>
    </location>
</feature>
<dbReference type="GeneID" id="85320084"/>
<organism evidence="3 4">
    <name type="scientific">Lasiosphaeria miniovina</name>
    <dbReference type="NCBI Taxonomy" id="1954250"/>
    <lineage>
        <taxon>Eukaryota</taxon>
        <taxon>Fungi</taxon>
        <taxon>Dikarya</taxon>
        <taxon>Ascomycota</taxon>
        <taxon>Pezizomycotina</taxon>
        <taxon>Sordariomycetes</taxon>
        <taxon>Sordariomycetidae</taxon>
        <taxon>Sordariales</taxon>
        <taxon>Lasiosphaeriaceae</taxon>
        <taxon>Lasiosphaeria</taxon>
    </lineage>
</organism>
<dbReference type="AlphaFoldDB" id="A0AA40B6N2"/>
<accession>A0AA40B6N2</accession>
<feature type="non-terminal residue" evidence="3">
    <location>
        <position position="1"/>
    </location>
</feature>
<feature type="transmembrane region" description="Helical" evidence="2">
    <location>
        <begin position="70"/>
        <end position="91"/>
    </location>
</feature>
<feature type="compositionally biased region" description="Polar residues" evidence="1">
    <location>
        <begin position="1"/>
        <end position="37"/>
    </location>
</feature>
<sequence length="260" mass="28301">SNSADSSATAVSTQPLLAQSRQDNGFSNPVSRPNSDYFSEKRQRRSRLDSRTLYMNMLLALEKIPRLHNILVSFFTWILLIGFIVMTGSFMSGPLDPSEDSTLGSAANASTLVVGTVSMGMGLLGVGWLAFRWRKNYVWLLNKLYLPLVLNSLAGFIATFVSIYAQQSGEWHMQAIITISVEAFVLVTSSVLFCVYNFWFSVRVGAKSSSSSSSSARYQDTSYFSTGDGVGGGGSLSRKSLAHRVYSVRKAPSLAPGSVV</sequence>
<name>A0AA40B6N2_9PEZI</name>
<evidence type="ECO:0000313" key="3">
    <source>
        <dbReference type="EMBL" id="KAK0728582.1"/>
    </source>
</evidence>
<comment type="caution">
    <text evidence="3">The sequence shown here is derived from an EMBL/GenBank/DDBJ whole genome shotgun (WGS) entry which is preliminary data.</text>
</comment>
<gene>
    <name evidence="3" type="ORF">B0T26DRAFT_636284</name>
</gene>
<reference evidence="3" key="1">
    <citation type="submission" date="2023-06" db="EMBL/GenBank/DDBJ databases">
        <title>Genome-scale phylogeny and comparative genomics of the fungal order Sordariales.</title>
        <authorList>
            <consortium name="Lawrence Berkeley National Laboratory"/>
            <person name="Hensen N."/>
            <person name="Bonometti L."/>
            <person name="Westerberg I."/>
            <person name="Brannstrom I.O."/>
            <person name="Guillou S."/>
            <person name="Cros-Aarteil S."/>
            <person name="Calhoun S."/>
            <person name="Haridas S."/>
            <person name="Kuo A."/>
            <person name="Mondo S."/>
            <person name="Pangilinan J."/>
            <person name="Riley R."/>
            <person name="LaButti K."/>
            <person name="Andreopoulos B."/>
            <person name="Lipzen A."/>
            <person name="Chen C."/>
            <person name="Yanf M."/>
            <person name="Daum C."/>
            <person name="Ng V."/>
            <person name="Clum A."/>
            <person name="Steindorff A."/>
            <person name="Ohm R."/>
            <person name="Martin F."/>
            <person name="Silar P."/>
            <person name="Natvig D."/>
            <person name="Lalanne C."/>
            <person name="Gautier V."/>
            <person name="Ament-velasquez S.L."/>
            <person name="Kruys A."/>
            <person name="Hutchinson M.I."/>
            <person name="Powell A.J."/>
            <person name="Barry K."/>
            <person name="Miller A.N."/>
            <person name="Grigoriev I.V."/>
            <person name="Debuchy R."/>
            <person name="Gladieux P."/>
            <person name="Thoren M.H."/>
            <person name="Johannesson H."/>
        </authorList>
    </citation>
    <scope>NUCLEOTIDE SEQUENCE</scope>
    <source>
        <strain evidence="3">SMH2392-1A</strain>
    </source>
</reference>
<dbReference type="RefSeq" id="XP_060301437.1">
    <property type="nucleotide sequence ID" value="XM_060436814.1"/>
</dbReference>
<evidence type="ECO:0000256" key="2">
    <source>
        <dbReference type="SAM" id="Phobius"/>
    </source>
</evidence>
<proteinExistence type="predicted"/>
<keyword evidence="4" id="KW-1185">Reference proteome</keyword>